<proteinExistence type="predicted"/>
<evidence type="ECO:0000256" key="1">
    <source>
        <dbReference type="ARBA" id="ARBA00023125"/>
    </source>
</evidence>
<sequence length="346" mass="39245">MDKTVLKIGELATRSGLTVRALHHYDSIGLLTPSARADSGYRLYNSADVARLHHIQALRKFGMSLSDIATFLASPDAPFADIVAQQIAALDQQIKQASALREQLSRLQQQMSGDGDPALEDWLGTLEHMKLYEQYFTPDELRRLPFWQQDARRNAKWRTMTAELKSMMMRGVPPDSEEASMLAQRWMETLERDTGNDLEFAMRMTAMLQQQKDAGENSPISEKIQQYMYLSQAFTARKMAIYAKYLTEEEMQQLRTTSAKPSIESTALYLNLQRQMENGVPPEDPASQALAREWQQLIRDRIGDSPGLQARIDLAHDNEPELLKGTWVNQATVDYIRKAVAACTSI</sequence>
<dbReference type="SUPFAM" id="SSF46955">
    <property type="entry name" value="Putative DNA-binding domain"/>
    <property type="match status" value="1"/>
</dbReference>
<dbReference type="Pfam" id="PF07739">
    <property type="entry name" value="TipAS"/>
    <property type="match status" value="1"/>
</dbReference>
<dbReference type="Pfam" id="PF13411">
    <property type="entry name" value="MerR_1"/>
    <property type="match status" value="1"/>
</dbReference>
<dbReference type="InterPro" id="IPR000551">
    <property type="entry name" value="MerR-type_HTH_dom"/>
</dbReference>
<dbReference type="SMART" id="SM00422">
    <property type="entry name" value="HTH_MERR"/>
    <property type="match status" value="1"/>
</dbReference>
<dbReference type="PANTHER" id="PTHR30204">
    <property type="entry name" value="REDOX-CYCLING DRUG-SENSING TRANSCRIPTIONAL ACTIVATOR SOXR"/>
    <property type="match status" value="1"/>
</dbReference>
<keyword evidence="4" id="KW-1185">Reference proteome</keyword>
<evidence type="ECO:0000313" key="3">
    <source>
        <dbReference type="EMBL" id="MYM68570.1"/>
    </source>
</evidence>
<evidence type="ECO:0000313" key="4">
    <source>
        <dbReference type="Proteomes" id="UP000450012"/>
    </source>
</evidence>
<keyword evidence="1" id="KW-0238">DNA-binding</keyword>
<dbReference type="InterPro" id="IPR012925">
    <property type="entry name" value="TipAS_dom"/>
</dbReference>
<dbReference type="RefSeq" id="WP_161015116.1">
    <property type="nucleotide sequence ID" value="NZ_WWCK01000005.1"/>
</dbReference>
<name>A0A7X4GSW3_9BURK</name>
<feature type="domain" description="HTH merR-type" evidence="2">
    <location>
        <begin position="5"/>
        <end position="74"/>
    </location>
</feature>
<dbReference type="PRINTS" id="PR00040">
    <property type="entry name" value="HTHMERR"/>
</dbReference>
<dbReference type="GO" id="GO:0003700">
    <property type="term" value="F:DNA-binding transcription factor activity"/>
    <property type="evidence" value="ECO:0007669"/>
    <property type="project" value="InterPro"/>
</dbReference>
<reference evidence="3 4" key="1">
    <citation type="submission" date="2019-12" db="EMBL/GenBank/DDBJ databases">
        <title>Novel species isolated from a subtropical stream in China.</title>
        <authorList>
            <person name="Lu H."/>
        </authorList>
    </citation>
    <scope>NUCLEOTIDE SEQUENCE [LARGE SCALE GENOMIC DNA]</scope>
    <source>
        <strain evidence="3 4">FT55W</strain>
    </source>
</reference>
<dbReference type="Gene3D" id="1.10.1660.10">
    <property type="match status" value="1"/>
</dbReference>
<comment type="caution">
    <text evidence="3">The sequence shown here is derived from an EMBL/GenBank/DDBJ whole genome shotgun (WGS) entry which is preliminary data.</text>
</comment>
<dbReference type="CDD" id="cd04788">
    <property type="entry name" value="HTH_NolA-AlbR"/>
    <property type="match status" value="1"/>
</dbReference>
<dbReference type="GO" id="GO:0003677">
    <property type="term" value="F:DNA binding"/>
    <property type="evidence" value="ECO:0007669"/>
    <property type="project" value="UniProtKB-KW"/>
</dbReference>
<dbReference type="PANTHER" id="PTHR30204:SF90">
    <property type="entry name" value="HTH-TYPE TRANSCRIPTIONAL ACTIVATOR MTA"/>
    <property type="match status" value="1"/>
</dbReference>
<organism evidence="3 4">
    <name type="scientific">Duganella rivi</name>
    <dbReference type="NCBI Taxonomy" id="2666083"/>
    <lineage>
        <taxon>Bacteria</taxon>
        <taxon>Pseudomonadati</taxon>
        <taxon>Pseudomonadota</taxon>
        <taxon>Betaproteobacteria</taxon>
        <taxon>Burkholderiales</taxon>
        <taxon>Oxalobacteraceae</taxon>
        <taxon>Telluria group</taxon>
        <taxon>Duganella</taxon>
    </lineage>
</organism>
<protein>
    <submittedName>
        <fullName evidence="3">MerR family transcriptional regulator</fullName>
    </submittedName>
</protein>
<dbReference type="Proteomes" id="UP000450012">
    <property type="component" value="Unassembled WGS sequence"/>
</dbReference>
<dbReference type="PROSITE" id="PS50937">
    <property type="entry name" value="HTH_MERR_2"/>
    <property type="match status" value="1"/>
</dbReference>
<dbReference type="InterPro" id="IPR047057">
    <property type="entry name" value="MerR_fam"/>
</dbReference>
<dbReference type="InterPro" id="IPR009061">
    <property type="entry name" value="DNA-bd_dom_put_sf"/>
</dbReference>
<accession>A0A7X4GSW3</accession>
<dbReference type="EMBL" id="WWCK01000005">
    <property type="protein sequence ID" value="MYM68570.1"/>
    <property type="molecule type" value="Genomic_DNA"/>
</dbReference>
<dbReference type="PROSITE" id="PS00552">
    <property type="entry name" value="HTH_MERR_1"/>
    <property type="match status" value="1"/>
</dbReference>
<gene>
    <name evidence="3" type="ORF">GTP45_17265</name>
</gene>
<dbReference type="AlphaFoldDB" id="A0A7X4GSW3"/>
<evidence type="ECO:0000259" key="2">
    <source>
        <dbReference type="PROSITE" id="PS50937"/>
    </source>
</evidence>